<name>I7L6H4_9LACO</name>
<evidence type="ECO:0000313" key="2">
    <source>
        <dbReference type="Proteomes" id="UP000009320"/>
    </source>
</evidence>
<dbReference type="AlphaFoldDB" id="I7L6H4"/>
<dbReference type="RefSeq" id="WP_008470964.1">
    <property type="nucleotide sequence ID" value="NZ_AYZP01000002.1"/>
</dbReference>
<dbReference type="PATRIC" id="fig|1423758.3.peg.1093"/>
<dbReference type="STRING" id="1423758.FC41_GL001083"/>
<dbReference type="EMBL" id="CAKE01000012">
    <property type="protein sequence ID" value="CCI82007.1"/>
    <property type="molecule type" value="Genomic_DNA"/>
</dbReference>
<dbReference type="GeneID" id="82848055"/>
<proteinExistence type="predicted"/>
<dbReference type="Proteomes" id="UP000009320">
    <property type="component" value="Unassembled WGS sequence"/>
</dbReference>
<organism evidence="1 2">
    <name type="scientific">Lactobacillus hominis DSM 23910 = CRBIP 24.179</name>
    <dbReference type="NCBI Taxonomy" id="1423758"/>
    <lineage>
        <taxon>Bacteria</taxon>
        <taxon>Bacillati</taxon>
        <taxon>Bacillota</taxon>
        <taxon>Bacilli</taxon>
        <taxon>Lactobacillales</taxon>
        <taxon>Lactobacillaceae</taxon>
        <taxon>Lactobacillus</taxon>
    </lineage>
</organism>
<gene>
    <name evidence="1" type="ORF">BN55_01490</name>
</gene>
<keyword evidence="2" id="KW-1185">Reference proteome</keyword>
<accession>I7L6H4</accession>
<comment type="caution">
    <text evidence="1">The sequence shown here is derived from an EMBL/GenBank/DDBJ whole genome shotgun (WGS) entry which is preliminary data.</text>
</comment>
<protein>
    <submittedName>
        <fullName evidence="1">Uncharacterized protein</fullName>
    </submittedName>
</protein>
<sequence length="52" mass="5952">MDLEQISEDTYLKNKDKWQKVANEMGGLEICDSETGWPIGVLKPAGIEYYED</sequence>
<evidence type="ECO:0000313" key="1">
    <source>
        <dbReference type="EMBL" id="CCI82007.1"/>
    </source>
</evidence>
<reference evidence="1 2" key="1">
    <citation type="submission" date="2012-06" db="EMBL/GenBank/DDBJ databases">
        <title>Draft Genome Sequence of Lactobacillus hominis Strain CRBIP 24.179T, isolated from human intestine.</title>
        <authorList>
            <person name="Cousin S."/>
            <person name="Ma L."/>
            <person name="Bizet C."/>
            <person name="Loux V."/>
            <person name="Bouchier C."/>
            <person name="Clermont D."/>
            <person name="Creno S."/>
        </authorList>
    </citation>
    <scope>NUCLEOTIDE SEQUENCE [LARGE SCALE GENOMIC DNA]</scope>
    <source>
        <strain evidence="2">CRBIP 24.179T</strain>
    </source>
</reference>